<comment type="caution">
    <text evidence="2">The sequence shown here is derived from an EMBL/GenBank/DDBJ whole genome shotgun (WGS) entry which is preliminary data.</text>
</comment>
<keyword evidence="1" id="KW-0472">Membrane</keyword>
<proteinExistence type="predicted"/>
<dbReference type="Proteomes" id="UP001374584">
    <property type="component" value="Unassembled WGS sequence"/>
</dbReference>
<keyword evidence="1" id="KW-1133">Transmembrane helix</keyword>
<reference evidence="2 3" key="1">
    <citation type="submission" date="2024-01" db="EMBL/GenBank/DDBJ databases">
        <title>The genomes of 5 underutilized Papilionoideae crops provide insights into root nodulation and disease resistanc.</title>
        <authorList>
            <person name="Jiang F."/>
        </authorList>
    </citation>
    <scope>NUCLEOTIDE SEQUENCE [LARGE SCALE GENOMIC DNA]</scope>
    <source>
        <strain evidence="2">JINMINGXINNONG_FW02</strain>
        <tissue evidence="2">Leaves</tissue>
    </source>
</reference>
<protein>
    <submittedName>
        <fullName evidence="2">Uncharacterized protein</fullName>
    </submittedName>
</protein>
<evidence type="ECO:0000256" key="1">
    <source>
        <dbReference type="SAM" id="Phobius"/>
    </source>
</evidence>
<feature type="transmembrane region" description="Helical" evidence="1">
    <location>
        <begin position="12"/>
        <end position="34"/>
    </location>
</feature>
<gene>
    <name evidence="2" type="ORF">VNO80_22648</name>
</gene>
<name>A0AAN9M8C3_PHACN</name>
<accession>A0AAN9M8C3</accession>
<dbReference type="EMBL" id="JAYMYR010000008">
    <property type="protein sequence ID" value="KAK7348099.1"/>
    <property type="molecule type" value="Genomic_DNA"/>
</dbReference>
<keyword evidence="3" id="KW-1185">Reference proteome</keyword>
<keyword evidence="1" id="KW-0812">Transmembrane</keyword>
<evidence type="ECO:0000313" key="2">
    <source>
        <dbReference type="EMBL" id="KAK7348099.1"/>
    </source>
</evidence>
<dbReference type="AlphaFoldDB" id="A0AAN9M8C3"/>
<organism evidence="2 3">
    <name type="scientific">Phaseolus coccineus</name>
    <name type="common">Scarlet runner bean</name>
    <name type="synonym">Phaseolus multiflorus</name>
    <dbReference type="NCBI Taxonomy" id="3886"/>
    <lineage>
        <taxon>Eukaryota</taxon>
        <taxon>Viridiplantae</taxon>
        <taxon>Streptophyta</taxon>
        <taxon>Embryophyta</taxon>
        <taxon>Tracheophyta</taxon>
        <taxon>Spermatophyta</taxon>
        <taxon>Magnoliopsida</taxon>
        <taxon>eudicotyledons</taxon>
        <taxon>Gunneridae</taxon>
        <taxon>Pentapetalae</taxon>
        <taxon>rosids</taxon>
        <taxon>fabids</taxon>
        <taxon>Fabales</taxon>
        <taxon>Fabaceae</taxon>
        <taxon>Papilionoideae</taxon>
        <taxon>50 kb inversion clade</taxon>
        <taxon>NPAAA clade</taxon>
        <taxon>indigoferoid/millettioid clade</taxon>
        <taxon>Phaseoleae</taxon>
        <taxon>Phaseolus</taxon>
    </lineage>
</organism>
<sequence>MKSFKSNFGNIVSPLFLNLLLPCLNISFLSPYYIPYIITCRCHGREIGPTIQLAYSLNSNLSNQTLVIKCLSYDL</sequence>
<evidence type="ECO:0000313" key="3">
    <source>
        <dbReference type="Proteomes" id="UP001374584"/>
    </source>
</evidence>